<proteinExistence type="predicted"/>
<dbReference type="GO" id="GO:0009247">
    <property type="term" value="P:glycolipid biosynthetic process"/>
    <property type="evidence" value="ECO:0007669"/>
    <property type="project" value="UniProtKB-ARBA"/>
</dbReference>
<evidence type="ECO:0000256" key="4">
    <source>
        <dbReference type="ARBA" id="ARBA00022679"/>
    </source>
</evidence>
<keyword evidence="5" id="KW-0472">Membrane</keyword>
<dbReference type="InterPro" id="IPR004960">
    <property type="entry name" value="LipA_acyltrans"/>
</dbReference>
<organism evidence="7 8">
    <name type="scientific">Pseudooceanicola algae</name>
    <dbReference type="NCBI Taxonomy" id="1537215"/>
    <lineage>
        <taxon>Bacteria</taxon>
        <taxon>Pseudomonadati</taxon>
        <taxon>Pseudomonadota</taxon>
        <taxon>Alphaproteobacteria</taxon>
        <taxon>Rhodobacterales</taxon>
        <taxon>Paracoccaceae</taxon>
        <taxon>Pseudooceanicola</taxon>
    </lineage>
</organism>
<sequence>MSSSAAPFRVRAGHFLVNLVLGGLMALLLALPYGMRVNLTGWLFAHVVGPLAGWRKRIRENLSLIWPDLPEDRLRALERGVADNSGRSLIEIYSSRELRNRLAGQQFVGPGVPAFDAARAAGRPIVFASAHFGNYEAGRAGLANIGCSVAALYRPLNNPYFNRHYEAAMSVSGALFPRGRRGLAEMVRHLKQGGNLAILLDQHMGSGAELTFMGHRAYTSTTLLEIARRQNALVLPCFAVRQPDGLSFELRLEAPIPDMEPEAMAQAYNDALEVKVKAHPEQWLWVHRRWKDAG</sequence>
<gene>
    <name evidence="7" type="primary">lpxL</name>
    <name evidence="7" type="ORF">PSAL_011920</name>
</gene>
<dbReference type="AlphaFoldDB" id="A0A418SC45"/>
<dbReference type="CDD" id="cd07984">
    <property type="entry name" value="LPLAT_LABLAT-like"/>
    <property type="match status" value="1"/>
</dbReference>
<comment type="subcellular location">
    <subcellularLocation>
        <location evidence="1">Cell inner membrane</location>
    </subcellularLocation>
</comment>
<keyword evidence="4 7" id="KW-0808">Transferase</keyword>
<dbReference type="PANTHER" id="PTHR30606">
    <property type="entry name" value="LIPID A BIOSYNTHESIS LAUROYL ACYLTRANSFERASE"/>
    <property type="match status" value="1"/>
</dbReference>
<dbReference type="Pfam" id="PF03279">
    <property type="entry name" value="Lip_A_acyltrans"/>
    <property type="match status" value="1"/>
</dbReference>
<dbReference type="EC" id="2.3.1.241" evidence="7"/>
<evidence type="ECO:0000313" key="8">
    <source>
        <dbReference type="Proteomes" id="UP000283786"/>
    </source>
</evidence>
<dbReference type="EMBL" id="CP060436">
    <property type="protein sequence ID" value="QPM89961.1"/>
    <property type="molecule type" value="Genomic_DNA"/>
</dbReference>
<dbReference type="GO" id="GO:0005886">
    <property type="term" value="C:plasma membrane"/>
    <property type="evidence" value="ECO:0007669"/>
    <property type="project" value="UniProtKB-SubCell"/>
</dbReference>
<evidence type="ECO:0000256" key="1">
    <source>
        <dbReference type="ARBA" id="ARBA00004533"/>
    </source>
</evidence>
<dbReference type="Proteomes" id="UP000283786">
    <property type="component" value="Chromosome"/>
</dbReference>
<dbReference type="PANTHER" id="PTHR30606:SF10">
    <property type="entry name" value="PHOSPHATIDYLINOSITOL MANNOSIDE ACYLTRANSFERASE"/>
    <property type="match status" value="1"/>
</dbReference>
<dbReference type="KEGG" id="palw:PSAL_011920"/>
<dbReference type="RefSeq" id="WP_119840801.1">
    <property type="nucleotide sequence ID" value="NZ_CP060436.1"/>
</dbReference>
<evidence type="ECO:0000256" key="6">
    <source>
        <dbReference type="ARBA" id="ARBA00023315"/>
    </source>
</evidence>
<evidence type="ECO:0000256" key="3">
    <source>
        <dbReference type="ARBA" id="ARBA00022519"/>
    </source>
</evidence>
<evidence type="ECO:0000313" key="7">
    <source>
        <dbReference type="EMBL" id="QPM89961.1"/>
    </source>
</evidence>
<keyword evidence="6 7" id="KW-0012">Acyltransferase</keyword>
<reference evidence="7 8" key="1">
    <citation type="submission" date="2020-08" db="EMBL/GenBank/DDBJ databases">
        <title>Genome sequence of Rhodobacteraceae bacterium Lw-13e.</title>
        <authorList>
            <person name="Poehlein A."/>
            <person name="Wolter L."/>
            <person name="Daniel R."/>
            <person name="Brinkhoff T."/>
        </authorList>
    </citation>
    <scope>NUCLEOTIDE SEQUENCE [LARGE SCALE GENOMIC DNA]</scope>
    <source>
        <strain evidence="7 8">Lw-13e</strain>
    </source>
</reference>
<dbReference type="GO" id="GO:0008913">
    <property type="term" value="F:Kdo2-lipid IVA acyltransferase activity"/>
    <property type="evidence" value="ECO:0007669"/>
    <property type="project" value="UniProtKB-EC"/>
</dbReference>
<name>A0A418SC45_9RHOB</name>
<evidence type="ECO:0000256" key="5">
    <source>
        <dbReference type="ARBA" id="ARBA00023136"/>
    </source>
</evidence>
<dbReference type="PIRSF" id="PIRSF026649">
    <property type="entry name" value="MsbB"/>
    <property type="match status" value="1"/>
</dbReference>
<accession>A0A418SC45</accession>
<keyword evidence="3" id="KW-0997">Cell inner membrane</keyword>
<protein>
    <submittedName>
        <fullName evidence="7">Lipid A biosynthesis lauroyltransferase</fullName>
        <ecNumber evidence="7">2.3.1.241</ecNumber>
    </submittedName>
</protein>
<dbReference type="OrthoDB" id="9801955at2"/>
<keyword evidence="8" id="KW-1185">Reference proteome</keyword>
<keyword evidence="2" id="KW-1003">Cell membrane</keyword>
<evidence type="ECO:0000256" key="2">
    <source>
        <dbReference type="ARBA" id="ARBA00022475"/>
    </source>
</evidence>